<dbReference type="InterPro" id="IPR027417">
    <property type="entry name" value="P-loop_NTPase"/>
</dbReference>
<dbReference type="SUPFAM" id="SSF52540">
    <property type="entry name" value="P-loop containing nucleoside triphosphate hydrolases"/>
    <property type="match status" value="1"/>
</dbReference>
<evidence type="ECO:0000256" key="1">
    <source>
        <dbReference type="SAM" id="MobiDB-lite"/>
    </source>
</evidence>
<evidence type="ECO:0008006" key="3">
    <source>
        <dbReference type="Google" id="ProtNLM"/>
    </source>
</evidence>
<dbReference type="AlphaFoldDB" id="A0A382T108"/>
<sequence length="114" mass="12480">LILDDSTSSVDTETEHLIRQALDTVIQGRTTFVIAHRLSSVKNADSLLVMKDGQIAQSGTHDELIGVPGPYQEIYELQLRPQETPGPDNIIGPTRKNEGLAQITDSRTNIRGDS</sequence>
<dbReference type="InterPro" id="IPR039421">
    <property type="entry name" value="Type_1_exporter"/>
</dbReference>
<dbReference type="GO" id="GO:0015421">
    <property type="term" value="F:ABC-type oligopeptide transporter activity"/>
    <property type="evidence" value="ECO:0007669"/>
    <property type="project" value="TreeGrafter"/>
</dbReference>
<reference evidence="2" key="1">
    <citation type="submission" date="2018-05" db="EMBL/GenBank/DDBJ databases">
        <authorList>
            <person name="Lanie J.A."/>
            <person name="Ng W.-L."/>
            <person name="Kazmierczak K.M."/>
            <person name="Andrzejewski T.M."/>
            <person name="Davidsen T.M."/>
            <person name="Wayne K.J."/>
            <person name="Tettelin H."/>
            <person name="Glass J.I."/>
            <person name="Rusch D."/>
            <person name="Podicherti R."/>
            <person name="Tsui H.-C.T."/>
            <person name="Winkler M.E."/>
        </authorList>
    </citation>
    <scope>NUCLEOTIDE SEQUENCE</scope>
</reference>
<protein>
    <recommendedName>
        <fullName evidence="3">ABC transporter domain-containing protein</fullName>
    </recommendedName>
</protein>
<feature type="region of interest" description="Disordered" evidence="1">
    <location>
        <begin position="82"/>
        <end position="114"/>
    </location>
</feature>
<organism evidence="2">
    <name type="scientific">marine metagenome</name>
    <dbReference type="NCBI Taxonomy" id="408172"/>
    <lineage>
        <taxon>unclassified sequences</taxon>
        <taxon>metagenomes</taxon>
        <taxon>ecological metagenomes</taxon>
    </lineage>
</organism>
<evidence type="ECO:0000313" key="2">
    <source>
        <dbReference type="EMBL" id="SVD15167.1"/>
    </source>
</evidence>
<dbReference type="EMBL" id="UINC01132697">
    <property type="protein sequence ID" value="SVD15167.1"/>
    <property type="molecule type" value="Genomic_DNA"/>
</dbReference>
<dbReference type="PANTHER" id="PTHR43394">
    <property type="entry name" value="ATP-DEPENDENT PERMEASE MDL1, MITOCHONDRIAL"/>
    <property type="match status" value="1"/>
</dbReference>
<feature type="non-terminal residue" evidence="2">
    <location>
        <position position="1"/>
    </location>
</feature>
<dbReference type="Gene3D" id="3.40.50.300">
    <property type="entry name" value="P-loop containing nucleotide triphosphate hydrolases"/>
    <property type="match status" value="1"/>
</dbReference>
<dbReference type="PANTHER" id="PTHR43394:SF1">
    <property type="entry name" value="ATP-BINDING CASSETTE SUB-FAMILY B MEMBER 10, MITOCHONDRIAL"/>
    <property type="match status" value="1"/>
</dbReference>
<gene>
    <name evidence="2" type="ORF">METZ01_LOCUS368021</name>
</gene>
<proteinExistence type="predicted"/>
<name>A0A382T108_9ZZZZ</name>
<accession>A0A382T108</accession>